<dbReference type="Proteomes" id="UP000886595">
    <property type="component" value="Unassembled WGS sequence"/>
</dbReference>
<feature type="compositionally biased region" description="Low complexity" evidence="1">
    <location>
        <begin position="69"/>
        <end position="85"/>
    </location>
</feature>
<evidence type="ECO:0000313" key="2">
    <source>
        <dbReference type="EMBL" id="KAG2273615.1"/>
    </source>
</evidence>
<accession>A0A8X7UBL3</accession>
<keyword evidence="3" id="KW-1185">Reference proteome</keyword>
<dbReference type="AlphaFoldDB" id="A0A8X7UBL3"/>
<feature type="region of interest" description="Disordered" evidence="1">
    <location>
        <begin position="129"/>
        <end position="156"/>
    </location>
</feature>
<sequence>MDSNNGNPQEPPFPIIEPKSSGVAAEGEAALQQTPNPDPRWPYLGRWSAGPKPIIPAIPPSLVKETESDVPPTSSTTPPPATDTTAVLPLATETTATPPASASTIPPPLATVIQPPEVLAVATTKSHLPSGSLTNELKEAAEGTLPSADSVVDVIS</sequence>
<comment type="caution">
    <text evidence="2">The sequence shown here is derived from an EMBL/GenBank/DDBJ whole genome shotgun (WGS) entry which is preliminary data.</text>
</comment>
<protein>
    <submittedName>
        <fullName evidence="2">Uncharacterized protein</fullName>
    </submittedName>
</protein>
<evidence type="ECO:0000256" key="1">
    <source>
        <dbReference type="SAM" id="MobiDB-lite"/>
    </source>
</evidence>
<proteinExistence type="predicted"/>
<organism evidence="2 3">
    <name type="scientific">Brassica carinata</name>
    <name type="common">Ethiopian mustard</name>
    <name type="synonym">Abyssinian cabbage</name>
    <dbReference type="NCBI Taxonomy" id="52824"/>
    <lineage>
        <taxon>Eukaryota</taxon>
        <taxon>Viridiplantae</taxon>
        <taxon>Streptophyta</taxon>
        <taxon>Embryophyta</taxon>
        <taxon>Tracheophyta</taxon>
        <taxon>Spermatophyta</taxon>
        <taxon>Magnoliopsida</taxon>
        <taxon>eudicotyledons</taxon>
        <taxon>Gunneridae</taxon>
        <taxon>Pentapetalae</taxon>
        <taxon>rosids</taxon>
        <taxon>malvids</taxon>
        <taxon>Brassicales</taxon>
        <taxon>Brassicaceae</taxon>
        <taxon>Brassiceae</taxon>
        <taxon>Brassica</taxon>
    </lineage>
</organism>
<evidence type="ECO:0000313" key="3">
    <source>
        <dbReference type="Proteomes" id="UP000886595"/>
    </source>
</evidence>
<gene>
    <name evidence="2" type="ORF">Bca52824_056170</name>
</gene>
<feature type="region of interest" description="Disordered" evidence="1">
    <location>
        <begin position="1"/>
        <end position="85"/>
    </location>
</feature>
<reference evidence="2 3" key="1">
    <citation type="submission" date="2020-02" db="EMBL/GenBank/DDBJ databases">
        <authorList>
            <person name="Ma Q."/>
            <person name="Huang Y."/>
            <person name="Song X."/>
            <person name="Pei D."/>
        </authorList>
    </citation>
    <scope>NUCLEOTIDE SEQUENCE [LARGE SCALE GENOMIC DNA]</scope>
    <source>
        <strain evidence="2">Sxm20200214</strain>
        <tissue evidence="2">Leaf</tissue>
    </source>
</reference>
<dbReference type="EMBL" id="JAAMPC010000012">
    <property type="protein sequence ID" value="KAG2273615.1"/>
    <property type="molecule type" value="Genomic_DNA"/>
</dbReference>
<name>A0A8X7UBL3_BRACI</name>